<protein>
    <submittedName>
        <fullName evidence="1">Uncharacterized protein</fullName>
    </submittedName>
</protein>
<dbReference type="AlphaFoldDB" id="A0A8H6MYJ1"/>
<sequence>MLVSRRLNDTSPYPSAAAASQHWPCRGSHLEDRLTGCSPRLGIYADYPNRPPFVPSAQAWPGALVLVTLFTRPCPQLRPASPVAAHLPDAYPWTVRSTSNTVDAFRKIWLVLRVLATLRYIVEYYYHTVQVTAGSPDGGDLLILQQYFGADNTSIQPLILRSAVLVREPLANSSGWHLSSGPYYPGQEIAANVLHSEFQAVDDVSAPECLNEQKLRHRRDAADGR</sequence>
<dbReference type="EMBL" id="WIGN01000050">
    <property type="protein sequence ID" value="KAF6813752.1"/>
    <property type="molecule type" value="Genomic_DNA"/>
</dbReference>
<dbReference type="Proteomes" id="UP000652219">
    <property type="component" value="Unassembled WGS sequence"/>
</dbReference>
<comment type="caution">
    <text evidence="1">The sequence shown here is derived from an EMBL/GenBank/DDBJ whole genome shotgun (WGS) entry which is preliminary data.</text>
</comment>
<accession>A0A8H6MYJ1</accession>
<proteinExistence type="predicted"/>
<organism evidence="1 2">
    <name type="scientific">Colletotrichum sojae</name>
    <dbReference type="NCBI Taxonomy" id="2175907"/>
    <lineage>
        <taxon>Eukaryota</taxon>
        <taxon>Fungi</taxon>
        <taxon>Dikarya</taxon>
        <taxon>Ascomycota</taxon>
        <taxon>Pezizomycotina</taxon>
        <taxon>Sordariomycetes</taxon>
        <taxon>Hypocreomycetidae</taxon>
        <taxon>Glomerellales</taxon>
        <taxon>Glomerellaceae</taxon>
        <taxon>Colletotrichum</taxon>
        <taxon>Colletotrichum orchidearum species complex</taxon>
    </lineage>
</organism>
<evidence type="ECO:0000313" key="2">
    <source>
        <dbReference type="Proteomes" id="UP000652219"/>
    </source>
</evidence>
<name>A0A8H6MYJ1_9PEZI</name>
<keyword evidence="2" id="KW-1185">Reference proteome</keyword>
<gene>
    <name evidence="1" type="ORF">CSOJ01_04478</name>
</gene>
<evidence type="ECO:0000313" key="1">
    <source>
        <dbReference type="EMBL" id="KAF6813752.1"/>
    </source>
</evidence>
<reference evidence="1 2" key="1">
    <citation type="journal article" date="2020" name="Phytopathology">
        <title>Genome Sequence Resources of Colletotrichum truncatum, C. plurivorum, C. musicola, and C. sojae: Four Species Pathogenic to Soybean (Glycine max).</title>
        <authorList>
            <person name="Rogerio F."/>
            <person name="Boufleur T.R."/>
            <person name="Ciampi-Guillardi M."/>
            <person name="Sukno S.A."/>
            <person name="Thon M.R."/>
            <person name="Massola Junior N.S."/>
            <person name="Baroncelli R."/>
        </authorList>
    </citation>
    <scope>NUCLEOTIDE SEQUENCE [LARGE SCALE GENOMIC DNA]</scope>
    <source>
        <strain evidence="1 2">LFN0009</strain>
    </source>
</reference>